<evidence type="ECO:0000259" key="11">
    <source>
        <dbReference type="Pfam" id="PF01336"/>
    </source>
</evidence>
<dbReference type="STRING" id="1035309.A0A2C5XLL5"/>
<dbReference type="InterPro" id="IPR004591">
    <property type="entry name" value="Rfa1"/>
</dbReference>
<evidence type="ECO:0000256" key="9">
    <source>
        <dbReference type="RuleBase" id="RU364130"/>
    </source>
</evidence>
<feature type="domain" description="Replication factor A C-terminal" evidence="13">
    <location>
        <begin position="462"/>
        <end position="613"/>
    </location>
</feature>
<dbReference type="FunFam" id="2.40.50.140:FF:000090">
    <property type="entry name" value="Replication protein A subunit"/>
    <property type="match status" value="1"/>
</dbReference>
<dbReference type="FunFam" id="2.40.50.140:FF:000117">
    <property type="entry name" value="Replication protein A subunit"/>
    <property type="match status" value="1"/>
</dbReference>
<dbReference type="InterPro" id="IPR047192">
    <property type="entry name" value="Euk_RPA1_DBD_C"/>
</dbReference>
<dbReference type="InterPro" id="IPR013955">
    <property type="entry name" value="Rep_factor-A_C"/>
</dbReference>
<keyword evidence="6 9" id="KW-0862">Zinc</keyword>
<feature type="compositionally biased region" description="Polar residues" evidence="10">
    <location>
        <begin position="165"/>
        <end position="180"/>
    </location>
</feature>
<keyword evidence="8 9" id="KW-0539">Nucleus</keyword>
<comment type="subunit">
    <text evidence="9">Component of the heterotrimeric canonical replication protein A complex (RPA).</text>
</comment>
<dbReference type="CDD" id="cd04474">
    <property type="entry name" value="RPA1_DBD_A"/>
    <property type="match status" value="1"/>
</dbReference>
<dbReference type="GO" id="GO:0007004">
    <property type="term" value="P:telomere maintenance via telomerase"/>
    <property type="evidence" value="ECO:0007669"/>
    <property type="project" value="UniProtKB-ARBA"/>
</dbReference>
<dbReference type="OrthoDB" id="1751331at2759"/>
<organism evidence="15 16">
    <name type="scientific">Ceratocystis fimbriata CBS 114723</name>
    <dbReference type="NCBI Taxonomy" id="1035309"/>
    <lineage>
        <taxon>Eukaryota</taxon>
        <taxon>Fungi</taxon>
        <taxon>Dikarya</taxon>
        <taxon>Ascomycota</taxon>
        <taxon>Pezizomycotina</taxon>
        <taxon>Sordariomycetes</taxon>
        <taxon>Hypocreomycetidae</taxon>
        <taxon>Microascales</taxon>
        <taxon>Ceratocystidaceae</taxon>
        <taxon>Ceratocystis</taxon>
    </lineage>
</organism>
<evidence type="ECO:0000256" key="6">
    <source>
        <dbReference type="ARBA" id="ARBA00022833"/>
    </source>
</evidence>
<dbReference type="FunFam" id="2.40.50.140:FF:000041">
    <property type="entry name" value="Replication protein A subunit"/>
    <property type="match status" value="1"/>
</dbReference>
<reference evidence="15 16" key="1">
    <citation type="journal article" date="2013" name="Fungal Biol.">
        <title>Analysis of microsatellite markers in the genome of the plant pathogen Ceratocystis fimbriata.</title>
        <authorList>
            <person name="Simpson M.C."/>
            <person name="Wilken P.M."/>
            <person name="Coetzee M.P."/>
            <person name="Wingfield M.J."/>
            <person name="Wingfield B.D."/>
        </authorList>
    </citation>
    <scope>NUCLEOTIDE SEQUENCE [LARGE SCALE GENOMIC DNA]</scope>
    <source>
        <strain evidence="15 16">CBS 114723</strain>
    </source>
</reference>
<feature type="region of interest" description="Disordered" evidence="10">
    <location>
        <begin position="151"/>
        <end position="180"/>
    </location>
</feature>
<name>A0A2C5XLL5_9PEZI</name>
<keyword evidence="5 9" id="KW-0863">Zinc-finger</keyword>
<accession>A0A2C5XLL5</accession>
<protein>
    <recommendedName>
        <fullName evidence="9">Replication protein A subunit</fullName>
    </recommendedName>
</protein>
<dbReference type="GO" id="GO:0003697">
    <property type="term" value="F:single-stranded DNA binding"/>
    <property type="evidence" value="ECO:0007669"/>
    <property type="project" value="UniProtKB-ARBA"/>
</dbReference>
<dbReference type="SUPFAM" id="SSF50249">
    <property type="entry name" value="Nucleic acid-binding proteins"/>
    <property type="match status" value="4"/>
</dbReference>
<feature type="domain" description="Replication protein A OB" evidence="14">
    <location>
        <begin position="306"/>
        <end position="402"/>
    </location>
</feature>
<dbReference type="Proteomes" id="UP000222788">
    <property type="component" value="Unassembled WGS sequence"/>
</dbReference>
<evidence type="ECO:0000256" key="10">
    <source>
        <dbReference type="SAM" id="MobiDB-lite"/>
    </source>
</evidence>
<evidence type="ECO:0000256" key="8">
    <source>
        <dbReference type="ARBA" id="ARBA00023242"/>
    </source>
</evidence>
<keyword evidence="4 9" id="KW-0479">Metal-binding</keyword>
<evidence type="ECO:0000313" key="16">
    <source>
        <dbReference type="Proteomes" id="UP000222788"/>
    </source>
</evidence>
<reference evidence="15 16" key="2">
    <citation type="journal article" date="2013" name="IMA Fungus">
        <title>IMA Genome-F 1: Ceratocystis fimbriata: Draft nuclear genome sequence for the plant pathogen, Ceratocystis fimbriata.</title>
        <authorList>
            <person name="Wilken P.M."/>
            <person name="Steenkamp E.T."/>
            <person name="Wingfield M.J."/>
            <person name="de Beer Z.W."/>
            <person name="Wingfield B.D."/>
        </authorList>
    </citation>
    <scope>NUCLEOTIDE SEQUENCE [LARGE SCALE GENOMIC DNA]</scope>
    <source>
        <strain evidence="15 16">CBS 114723</strain>
    </source>
</reference>
<dbReference type="GO" id="GO:0006310">
    <property type="term" value="P:DNA recombination"/>
    <property type="evidence" value="ECO:0007669"/>
    <property type="project" value="InterPro"/>
</dbReference>
<comment type="similarity">
    <text evidence="2 9">Belongs to the replication factor A protein 1 family.</text>
</comment>
<dbReference type="FunFam" id="2.40.50.140:FF:000064">
    <property type="entry name" value="Replication protein A subunit"/>
    <property type="match status" value="1"/>
</dbReference>
<dbReference type="GO" id="GO:0005662">
    <property type="term" value="C:DNA replication factor A complex"/>
    <property type="evidence" value="ECO:0007669"/>
    <property type="project" value="UniProtKB-ARBA"/>
</dbReference>
<dbReference type="Gene3D" id="2.40.50.140">
    <property type="entry name" value="Nucleic acid-binding proteins"/>
    <property type="match status" value="4"/>
</dbReference>
<keyword evidence="16" id="KW-1185">Reference proteome</keyword>
<dbReference type="PANTHER" id="PTHR47165:SF4">
    <property type="entry name" value="OS03G0429900 PROTEIN"/>
    <property type="match status" value="1"/>
</dbReference>
<dbReference type="CDD" id="cd04477">
    <property type="entry name" value="RPA1N"/>
    <property type="match status" value="1"/>
</dbReference>
<comment type="caution">
    <text evidence="15">The sequence shown here is derived from an EMBL/GenBank/DDBJ whole genome shotgun (WGS) entry which is preliminary data.</text>
</comment>
<sequence>MDPQNALSAGAISLIFTDRDRVAETFGEPVVQCLQVRPMNKDGGAGGNDRYRLVLSDSVNYVQCVMGVQMSHIVREGKLQPNSLLRLKTYNPSGVGNKRILILVDLVVLEEYTVTEKIGKPVLLEADASAPPQQQAAPAPIATSNFYGVKTEEQKPRVAPPPPRQQTHGGNASRSNNTKNGMAISKIESLSPYNHKWTIRARVSFKSDVRTWHKPSGEGKLFSVNLLDETGEIKATCFNELVDQYYDVLEQGSVYYISTPCRVNMAKKQFSNLPHEYELAFERDTLIEKAEDQTSVPQVMFNFHTIQGLQSVEKDTNIDVIGVIKDVGEMNSFTSKSTGKPYEKRDITIVDDTNYSVRVTVWGKTAADFDGQPEQVVAFKGVKVSDFNGKSLSLLNSGSLSLDPDHEDAHRLKGWYDSQGRTENFQTYNSMASMGAATGRPQVFKLVGDVKAENVGMVQEEYFNIKGTVVFIRQENFAYPACPTERCNKKVIMDGDGWRCEKCNITHERPSYRYIMSVNVCDHTGQLWLSCFDDVGRVVMGMPGDDLMALREEHGDVGTAPAFENAACRTYNFRVRAKMDTYQDQQRYVFLVPIRYQAMSASALDFKAEGRKLADMIKEMSI</sequence>
<dbReference type="InterPro" id="IPR031657">
    <property type="entry name" value="REPA_OB_2"/>
</dbReference>
<dbReference type="InterPro" id="IPR012340">
    <property type="entry name" value="NA-bd_OB-fold"/>
</dbReference>
<dbReference type="Pfam" id="PF01336">
    <property type="entry name" value="tRNA_anti-codon"/>
    <property type="match status" value="1"/>
</dbReference>
<dbReference type="CDD" id="cd04475">
    <property type="entry name" value="RPA1_DBD_B"/>
    <property type="match status" value="1"/>
</dbReference>
<dbReference type="GO" id="GO:0000781">
    <property type="term" value="C:chromosome, telomeric region"/>
    <property type="evidence" value="ECO:0007669"/>
    <property type="project" value="UniProtKB-ARBA"/>
</dbReference>
<comment type="subcellular location">
    <subcellularLocation>
        <location evidence="1 9">Nucleus</location>
    </subcellularLocation>
</comment>
<feature type="domain" description="OB" evidence="11">
    <location>
        <begin position="197"/>
        <end position="278"/>
    </location>
</feature>
<dbReference type="GO" id="GO:0006260">
    <property type="term" value="P:DNA replication"/>
    <property type="evidence" value="ECO:0007669"/>
    <property type="project" value="UniProtKB-KW"/>
</dbReference>
<gene>
    <name evidence="15" type="primary">ssb1</name>
    <name evidence="15" type="ORF">CFIMG_001716RA</name>
</gene>
<evidence type="ECO:0000256" key="2">
    <source>
        <dbReference type="ARBA" id="ARBA00005690"/>
    </source>
</evidence>
<dbReference type="GO" id="GO:0008270">
    <property type="term" value="F:zinc ion binding"/>
    <property type="evidence" value="ECO:0007669"/>
    <property type="project" value="UniProtKB-KW"/>
</dbReference>
<dbReference type="InterPro" id="IPR004365">
    <property type="entry name" value="NA-bd_OB_tRNA"/>
</dbReference>
<evidence type="ECO:0000256" key="3">
    <source>
        <dbReference type="ARBA" id="ARBA00022705"/>
    </source>
</evidence>
<dbReference type="EMBL" id="APWK03000004">
    <property type="protein sequence ID" value="PHH56064.1"/>
    <property type="molecule type" value="Genomic_DNA"/>
</dbReference>
<dbReference type="Pfam" id="PF16900">
    <property type="entry name" value="REPA_OB_2"/>
    <property type="match status" value="1"/>
</dbReference>
<dbReference type="Pfam" id="PF08646">
    <property type="entry name" value="Rep_fac-A_C"/>
    <property type="match status" value="1"/>
</dbReference>
<evidence type="ECO:0000256" key="1">
    <source>
        <dbReference type="ARBA" id="ARBA00004123"/>
    </source>
</evidence>
<dbReference type="PANTHER" id="PTHR47165">
    <property type="entry name" value="OS03G0429900 PROTEIN"/>
    <property type="match status" value="1"/>
</dbReference>
<dbReference type="NCBIfam" id="TIGR00617">
    <property type="entry name" value="rpa1"/>
    <property type="match status" value="1"/>
</dbReference>
<proteinExistence type="inferred from homology"/>
<keyword evidence="7 9" id="KW-0238">DNA-binding</keyword>
<dbReference type="AlphaFoldDB" id="A0A2C5XLL5"/>
<evidence type="ECO:0000313" key="15">
    <source>
        <dbReference type="EMBL" id="PHH56064.1"/>
    </source>
</evidence>
<keyword evidence="3 9" id="KW-0235">DNA replication</keyword>
<dbReference type="InterPro" id="IPR007199">
    <property type="entry name" value="Rep_factor-A_N"/>
</dbReference>
<dbReference type="CDD" id="cd04476">
    <property type="entry name" value="RPA1_DBD_C"/>
    <property type="match status" value="1"/>
</dbReference>
<feature type="domain" description="Replication factor-A protein 1 N-terminal" evidence="12">
    <location>
        <begin position="7"/>
        <end position="110"/>
    </location>
</feature>
<dbReference type="Pfam" id="PF04057">
    <property type="entry name" value="Rep-A_N"/>
    <property type="match status" value="1"/>
</dbReference>
<evidence type="ECO:0000259" key="13">
    <source>
        <dbReference type="Pfam" id="PF08646"/>
    </source>
</evidence>
<evidence type="ECO:0000259" key="14">
    <source>
        <dbReference type="Pfam" id="PF16900"/>
    </source>
</evidence>
<evidence type="ECO:0000256" key="7">
    <source>
        <dbReference type="ARBA" id="ARBA00023125"/>
    </source>
</evidence>
<dbReference type="GO" id="GO:0006281">
    <property type="term" value="P:DNA repair"/>
    <property type="evidence" value="ECO:0007669"/>
    <property type="project" value="InterPro"/>
</dbReference>
<comment type="function">
    <text evidence="9">As part of the replication protein A (RPA/RP-A), a single-stranded DNA-binding heterotrimeric complex, may play an essential role in DNA replication, recombination and repair. Binds and stabilizes single-stranded DNA intermediates, preventing complementary DNA reannealing and recruiting different proteins involved in DNA metabolism.</text>
</comment>
<evidence type="ECO:0000259" key="12">
    <source>
        <dbReference type="Pfam" id="PF04057"/>
    </source>
</evidence>
<evidence type="ECO:0000256" key="5">
    <source>
        <dbReference type="ARBA" id="ARBA00022771"/>
    </source>
</evidence>
<evidence type="ECO:0000256" key="4">
    <source>
        <dbReference type="ARBA" id="ARBA00022723"/>
    </source>
</evidence>